<accession>A0A919XTM0</accession>
<evidence type="ECO:0000256" key="8">
    <source>
        <dbReference type="ARBA" id="ARBA00023277"/>
    </source>
</evidence>
<dbReference type="InterPro" id="IPR011834">
    <property type="entry name" value="Agluc_phsphrylas"/>
</dbReference>
<evidence type="ECO:0000256" key="6">
    <source>
        <dbReference type="ARBA" id="ARBA00022679"/>
    </source>
</evidence>
<comment type="catalytic activity">
    <reaction evidence="1">
        <text>[(1-&gt;4)-alpha-D-glucosyl](n) + phosphate = [(1-&gt;4)-alpha-D-glucosyl](n-1) + alpha-D-glucose 1-phosphate</text>
        <dbReference type="Rhea" id="RHEA:41732"/>
        <dbReference type="Rhea" id="RHEA-COMP:9584"/>
        <dbReference type="Rhea" id="RHEA-COMP:9586"/>
        <dbReference type="ChEBI" id="CHEBI:15444"/>
        <dbReference type="ChEBI" id="CHEBI:43474"/>
        <dbReference type="ChEBI" id="CHEBI:58601"/>
        <dbReference type="EC" id="2.4.1.1"/>
    </reaction>
</comment>
<keyword evidence="6" id="KW-0808">Transferase</keyword>
<dbReference type="GO" id="GO:0008184">
    <property type="term" value="F:glycogen phosphorylase activity"/>
    <property type="evidence" value="ECO:0007669"/>
    <property type="project" value="InterPro"/>
</dbReference>
<evidence type="ECO:0000256" key="1">
    <source>
        <dbReference type="ARBA" id="ARBA00001275"/>
    </source>
</evidence>
<dbReference type="InterPro" id="IPR000811">
    <property type="entry name" value="Glyco_trans_35"/>
</dbReference>
<evidence type="ECO:0000256" key="7">
    <source>
        <dbReference type="ARBA" id="ARBA00022898"/>
    </source>
</evidence>
<dbReference type="SUPFAM" id="SSF53756">
    <property type="entry name" value="UDP-Glycosyltransferase/glycogen phosphorylase"/>
    <property type="match status" value="1"/>
</dbReference>
<evidence type="ECO:0000256" key="5">
    <source>
        <dbReference type="ARBA" id="ARBA00022676"/>
    </source>
</evidence>
<comment type="caution">
    <text evidence="10">The sequence shown here is derived from an EMBL/GenBank/DDBJ whole genome shotgun (WGS) entry which is preliminary data.</text>
</comment>
<evidence type="ECO:0000313" key="11">
    <source>
        <dbReference type="Proteomes" id="UP000681162"/>
    </source>
</evidence>
<comment type="similarity">
    <text evidence="3">Belongs to the glycogen phosphorylase family.</text>
</comment>
<dbReference type="RefSeq" id="WP_212938820.1">
    <property type="nucleotide sequence ID" value="NZ_BORR01000004.1"/>
</dbReference>
<proteinExistence type="inferred from homology"/>
<dbReference type="AlphaFoldDB" id="A0A919XTM0"/>
<organism evidence="10 11">
    <name type="scientific">Paenibacillus antibioticophila</name>
    <dbReference type="NCBI Taxonomy" id="1274374"/>
    <lineage>
        <taxon>Bacteria</taxon>
        <taxon>Bacillati</taxon>
        <taxon>Bacillota</taxon>
        <taxon>Bacilli</taxon>
        <taxon>Bacillales</taxon>
        <taxon>Paenibacillaceae</taxon>
        <taxon>Paenibacillus</taxon>
    </lineage>
</organism>
<evidence type="ECO:0000256" key="2">
    <source>
        <dbReference type="ARBA" id="ARBA00001933"/>
    </source>
</evidence>
<dbReference type="Pfam" id="PF00343">
    <property type="entry name" value="Phosphorylase"/>
    <property type="match status" value="1"/>
</dbReference>
<dbReference type="GO" id="GO:0005975">
    <property type="term" value="P:carbohydrate metabolic process"/>
    <property type="evidence" value="ECO:0007669"/>
    <property type="project" value="InterPro"/>
</dbReference>
<keyword evidence="7" id="KW-0663">Pyridoxal phosphate</keyword>
<evidence type="ECO:0000313" key="10">
    <source>
        <dbReference type="EMBL" id="GIO36457.1"/>
    </source>
</evidence>
<keyword evidence="8" id="KW-0119">Carbohydrate metabolism</keyword>
<evidence type="ECO:0000256" key="9">
    <source>
        <dbReference type="ARBA" id="ARBA00025174"/>
    </source>
</evidence>
<dbReference type="Gene3D" id="3.40.50.2000">
    <property type="entry name" value="Glycogen Phosphorylase B"/>
    <property type="match status" value="3"/>
</dbReference>
<dbReference type="PANTHER" id="PTHR42655:SF1">
    <property type="entry name" value="GLYCOGEN PHOSPHORYLASE"/>
    <property type="match status" value="1"/>
</dbReference>
<sequence length="538" mass="60935">MSEKKLPTVAYFSMEYGLHSDFKMYAGGLGILAGDYIKGAKDIEAPIVAIGIKWKQGYTDQRIDEHGKPYDTYHNYVYDFLEDTGVKVTVKVRNTDVVCKVWKTEHFGNNPLYLLDTDIPENGDAWITGQLYGWFGEERIAQEIVLGIGGVKAMRALQIPIDVYHFNEGHAALAATELIREKMCAGRTFEEAWTATREEVVFTTHTPIKEGNETHPLDRLEYMTAFNGLTREQMERIGGNPFNMTVAGLRLSRISNGVAALHADTSNKMWKEVAGRSEIIGITNAIHTPTWVDDRMTAAYENGGDLWETHMEIKRELIAFIQERSGIALNEDNLLIGFSRRAAPYKRSDLIFSQPEIIEPYLESGKIQIVFSGKAHPLDDTGKKIVSNLVAMMKKYPKSVVFLENYDMTIGAQLTRGSDIWLNNPRRPLEASGTSGMKAAMNGVLNCSILDGWWPEACIDGENGWQIGDGFETTDFAVLDQHDSDALYDTLLNRVLPTYYENRAKWVEMMRKSIETTREAFATKRMLEEYYSKMYIKR</sequence>
<protein>
    <recommendedName>
        <fullName evidence="4">glycogen phosphorylase</fullName>
        <ecNumber evidence="4">2.4.1.1</ecNumber>
    </recommendedName>
</protein>
<gene>
    <name evidence="10" type="ORF">J41TS12_13180</name>
</gene>
<dbReference type="GO" id="GO:0030170">
    <property type="term" value="F:pyridoxal phosphate binding"/>
    <property type="evidence" value="ECO:0007669"/>
    <property type="project" value="InterPro"/>
</dbReference>
<dbReference type="PROSITE" id="PS00102">
    <property type="entry name" value="PHOSPHORYLASE"/>
    <property type="match status" value="1"/>
</dbReference>
<keyword evidence="11" id="KW-1185">Reference proteome</keyword>
<dbReference type="PANTHER" id="PTHR42655">
    <property type="entry name" value="GLYCOGEN PHOSPHORYLASE"/>
    <property type="match status" value="1"/>
</dbReference>
<dbReference type="EC" id="2.4.1.1" evidence="4"/>
<reference evidence="10 11" key="1">
    <citation type="submission" date="2021-03" db="EMBL/GenBank/DDBJ databases">
        <title>Antimicrobial resistance genes in bacteria isolated from Japanese honey, and their potential for conferring macrolide and lincosamide resistance in the American foulbrood pathogen Paenibacillus larvae.</title>
        <authorList>
            <person name="Okamoto M."/>
            <person name="Kumagai M."/>
            <person name="Kanamori H."/>
            <person name="Takamatsu D."/>
        </authorList>
    </citation>
    <scope>NUCLEOTIDE SEQUENCE [LARGE SCALE GENOMIC DNA]</scope>
    <source>
        <strain evidence="10 11">J41TS12</strain>
    </source>
</reference>
<evidence type="ECO:0000256" key="4">
    <source>
        <dbReference type="ARBA" id="ARBA00012591"/>
    </source>
</evidence>
<comment type="cofactor">
    <cofactor evidence="2">
        <name>pyridoxal 5'-phosphate</name>
        <dbReference type="ChEBI" id="CHEBI:597326"/>
    </cofactor>
</comment>
<evidence type="ECO:0000256" key="3">
    <source>
        <dbReference type="ARBA" id="ARBA00006047"/>
    </source>
</evidence>
<dbReference type="EMBL" id="BORR01000004">
    <property type="protein sequence ID" value="GIO36457.1"/>
    <property type="molecule type" value="Genomic_DNA"/>
</dbReference>
<comment type="function">
    <text evidence="9">Phosphorylase is an important allosteric enzyme in carbohydrate metabolism. Enzymes from different sources differ in their regulatory mechanisms and in their natural substrates. However, all known phosphorylases share catalytic and structural properties.</text>
</comment>
<dbReference type="Proteomes" id="UP000681162">
    <property type="component" value="Unassembled WGS sequence"/>
</dbReference>
<dbReference type="InterPro" id="IPR052182">
    <property type="entry name" value="Glycogen/Maltodextrin_Phosph"/>
</dbReference>
<dbReference type="NCBIfam" id="TIGR02094">
    <property type="entry name" value="more_P_ylases"/>
    <property type="match status" value="1"/>
</dbReference>
<keyword evidence="5" id="KW-0328">Glycosyltransferase</keyword>
<name>A0A919XTM0_9BACL</name>
<dbReference type="InterPro" id="IPR035090">
    <property type="entry name" value="Pyridoxal_P_attach_site"/>
</dbReference>